<keyword evidence="1" id="KW-0812">Transmembrane</keyword>
<organism evidence="2 3">
    <name type="scientific">Klebsiella michiganensis (strain ATCC 8724 / DSM 4798 / JCM 20051 / NBRC 3318 / NRRL B-199 / KCTC 1686 / BUCSAV 143 / CCM 1901)</name>
    <dbReference type="NCBI Taxonomy" id="1006551"/>
    <lineage>
        <taxon>Bacteria</taxon>
        <taxon>Pseudomonadati</taxon>
        <taxon>Pseudomonadota</taxon>
        <taxon>Gammaproteobacteria</taxon>
        <taxon>Enterobacterales</taxon>
        <taxon>Enterobacteriaceae</taxon>
        <taxon>Klebsiella/Raoultella group</taxon>
        <taxon>Klebsiella</taxon>
    </lineage>
</organism>
<accession>A0A0H3HHQ8</accession>
<dbReference type="Pfam" id="PF24673">
    <property type="entry name" value="Blr_divisome"/>
    <property type="match status" value="1"/>
</dbReference>
<dbReference type="GeneID" id="66559545"/>
<gene>
    <name evidence="2" type="ordered locus">KOX_21955</name>
</gene>
<evidence type="ECO:0000313" key="3">
    <source>
        <dbReference type="Proteomes" id="UP000007843"/>
    </source>
</evidence>
<feature type="transmembrane region" description="Helical" evidence="1">
    <location>
        <begin position="12"/>
        <end position="30"/>
    </location>
</feature>
<keyword evidence="1" id="KW-1133">Transmembrane helix</keyword>
<dbReference type="HOGENOM" id="CLU_185071_0_0_6"/>
<keyword evidence="1" id="KW-0472">Membrane</keyword>
<proteinExistence type="predicted"/>
<protein>
    <submittedName>
        <fullName evidence="2">Beta-lactam resistance protein</fullName>
    </submittedName>
</protein>
<dbReference type="AlphaFoldDB" id="A0A0H3HHQ8"/>
<name>A0A0H3HHQ8_KLEM8</name>
<dbReference type="KEGG" id="kox:KOX_21955"/>
<dbReference type="RefSeq" id="WP_014229585.1">
    <property type="nucleotide sequence ID" value="NC_016612.1"/>
</dbReference>
<reference evidence="2 3" key="1">
    <citation type="journal article" date="2012" name="J. Bacteriol.">
        <title>Complete genome sequence of Klebsiella oxytoca KCTC 1686, used in production of 2,3-butanediol.</title>
        <authorList>
            <person name="Shin S.H."/>
            <person name="Kim S."/>
            <person name="Kim J.Y."/>
            <person name="Lee S."/>
            <person name="Um Y."/>
            <person name="Oh M.K."/>
            <person name="Kim Y.R."/>
            <person name="Lee J."/>
            <person name="Yang K.S."/>
        </authorList>
    </citation>
    <scope>NUCLEOTIDE SEQUENCE [LARGE SCALE GENOMIC DNA]</scope>
    <source>
        <strain evidence="3">ATCC 8724 / DSM 4798 / JCM 20051 / NBRC 3318 / NRRL B-199 / KCTC 1686</strain>
    </source>
</reference>
<evidence type="ECO:0000313" key="2">
    <source>
        <dbReference type="EMBL" id="AEX06111.1"/>
    </source>
</evidence>
<dbReference type="NCBIfam" id="NF033231">
    <property type="entry name" value="small_Blr"/>
    <property type="match status" value="1"/>
</dbReference>
<dbReference type="InterPro" id="IPR049597">
    <property type="entry name" value="Blr-like"/>
</dbReference>
<sequence>MENVFNRIVELIGWIVLGVSALLLVIAHHIDNYQSPPAVDAVQTKPLSK</sequence>
<evidence type="ECO:0000256" key="1">
    <source>
        <dbReference type="SAM" id="Phobius"/>
    </source>
</evidence>
<dbReference type="Proteomes" id="UP000007843">
    <property type="component" value="Chromosome"/>
</dbReference>
<dbReference type="EMBL" id="CP003218">
    <property type="protein sequence ID" value="AEX06111.1"/>
    <property type="molecule type" value="Genomic_DNA"/>
</dbReference>